<name>A0A1B1KBI7_RHOOP</name>
<reference evidence="1 2" key="1">
    <citation type="submission" date="2014-07" db="EMBL/GenBank/DDBJ databases">
        <authorList>
            <person name="Zhang J.E."/>
            <person name="Yang H."/>
            <person name="Guo J."/>
            <person name="Deng Z."/>
            <person name="Luo H."/>
            <person name="Luo M."/>
            <person name="Zhao B."/>
        </authorList>
    </citation>
    <scope>NUCLEOTIDE SEQUENCE [LARGE SCALE GENOMIC DNA]</scope>
    <source>
        <strain evidence="1 2">1CP</strain>
    </source>
</reference>
<evidence type="ECO:0000313" key="2">
    <source>
        <dbReference type="Proteomes" id="UP000186108"/>
    </source>
</evidence>
<proteinExistence type="predicted"/>
<protein>
    <submittedName>
        <fullName evidence="1">Uncharacterized protein</fullName>
    </submittedName>
</protein>
<dbReference type="EMBL" id="CP009111">
    <property type="protein sequence ID" value="ANS29974.1"/>
    <property type="molecule type" value="Genomic_DNA"/>
</dbReference>
<accession>A0A1B1KBI7</accession>
<evidence type="ECO:0000313" key="1">
    <source>
        <dbReference type="EMBL" id="ANS29974.1"/>
    </source>
</evidence>
<organism evidence="1 2">
    <name type="scientific">Rhodococcus opacus</name>
    <name type="common">Nocardia opaca</name>
    <dbReference type="NCBI Taxonomy" id="37919"/>
    <lineage>
        <taxon>Bacteria</taxon>
        <taxon>Bacillati</taxon>
        <taxon>Actinomycetota</taxon>
        <taxon>Actinomycetes</taxon>
        <taxon>Mycobacteriales</taxon>
        <taxon>Nocardiaceae</taxon>
        <taxon>Rhodococcus</taxon>
    </lineage>
</organism>
<gene>
    <name evidence="1" type="ORF">R1CP_26645</name>
</gene>
<dbReference type="PATRIC" id="fig|37919.13.peg.5586"/>
<dbReference type="AlphaFoldDB" id="A0A1B1KBI7"/>
<sequence length="59" mass="6422">MQYPGYLCCTDLLGADESSDRHHCNERDVMTTDSTAAAETGCIFGAADMVEGRTVYRAD</sequence>
<dbReference type="Proteomes" id="UP000186108">
    <property type="component" value="Chromosome"/>
</dbReference>